<reference evidence="6" key="1">
    <citation type="submission" date="2018-05" db="EMBL/GenBank/DDBJ databases">
        <authorList>
            <person name="Lanie J.A."/>
            <person name="Ng W.-L."/>
            <person name="Kazmierczak K.M."/>
            <person name="Andrzejewski T.M."/>
            <person name="Davidsen T.M."/>
            <person name="Wayne K.J."/>
            <person name="Tettelin H."/>
            <person name="Glass J.I."/>
            <person name="Rusch D."/>
            <person name="Podicherti R."/>
            <person name="Tsui H.-C.T."/>
            <person name="Winkler M.E."/>
        </authorList>
    </citation>
    <scope>NUCLEOTIDE SEQUENCE</scope>
</reference>
<evidence type="ECO:0000256" key="3">
    <source>
        <dbReference type="ARBA" id="ARBA00023136"/>
    </source>
</evidence>
<dbReference type="SUPFAM" id="SSF48452">
    <property type="entry name" value="TPR-like"/>
    <property type="match status" value="1"/>
</dbReference>
<organism evidence="6">
    <name type="scientific">marine metagenome</name>
    <dbReference type="NCBI Taxonomy" id="408172"/>
    <lineage>
        <taxon>unclassified sequences</taxon>
        <taxon>metagenomes</taxon>
        <taxon>ecological metagenomes</taxon>
    </lineage>
</organism>
<dbReference type="InterPro" id="IPR012944">
    <property type="entry name" value="SusD_RagB_dom"/>
</dbReference>
<dbReference type="GO" id="GO:0009279">
    <property type="term" value="C:cell outer membrane"/>
    <property type="evidence" value="ECO:0007669"/>
    <property type="project" value="UniProtKB-SubCell"/>
</dbReference>
<feature type="domain" description="RagB/SusD" evidence="5">
    <location>
        <begin position="342"/>
        <end position="410"/>
    </location>
</feature>
<sequence length="444" mass="46843">MTIMKKTSTNFKLGASHMSRSACGSRSVVRFTAALALGSVLVLGGCDSLDSLLSVDAPSRVVASDLTKPTAAGLLVSSVANELRCAAAWYAAASALTGMEWADASNNSVTNIWDSRNHDTSGYGAQYANADCGSSQPAVYKPLSRARWIADYTLGNLTEWAAADVPEKAAYTAEVSMYAGYAYTLFGEAMCSVAFDAGPEQSRADSWNLAVARFDAAISGGSGDIQNAARVGKARALLNLGKKSDAASVASSVPAGFSFELQFSADASVTKNPLWLQNHDYNSVTIADTRKDQMVGGVADPRIAVTNSGVTHPTTGIVVWTADKFPAVNSPLQLATWEEAQLIKAEAEHSAGNLAAAVAIINTLHTNAGLPAFASTDAQEVMDQIVYERSAEMFLEGHHLYDITRYSIPLVPAVGTYSPFGDTFGSDLCFKLPATEFQNNTNIG</sequence>
<evidence type="ECO:0000259" key="5">
    <source>
        <dbReference type="Pfam" id="PF07980"/>
    </source>
</evidence>
<evidence type="ECO:0000256" key="2">
    <source>
        <dbReference type="ARBA" id="ARBA00022729"/>
    </source>
</evidence>
<dbReference type="EMBL" id="UINC01002772">
    <property type="protein sequence ID" value="SVA00148.1"/>
    <property type="molecule type" value="Genomic_DNA"/>
</dbReference>
<keyword evidence="4" id="KW-0998">Cell outer membrane</keyword>
<evidence type="ECO:0000256" key="1">
    <source>
        <dbReference type="ARBA" id="ARBA00004442"/>
    </source>
</evidence>
<name>A0A381SA14_9ZZZZ</name>
<gene>
    <name evidence="6" type="ORF">METZ01_LOCUS53002</name>
</gene>
<evidence type="ECO:0000256" key="4">
    <source>
        <dbReference type="ARBA" id="ARBA00023237"/>
    </source>
</evidence>
<dbReference type="AlphaFoldDB" id="A0A381SA14"/>
<protein>
    <recommendedName>
        <fullName evidence="5">RagB/SusD domain-containing protein</fullName>
    </recommendedName>
</protein>
<dbReference type="InterPro" id="IPR011990">
    <property type="entry name" value="TPR-like_helical_dom_sf"/>
</dbReference>
<evidence type="ECO:0000313" key="6">
    <source>
        <dbReference type="EMBL" id="SVA00148.1"/>
    </source>
</evidence>
<keyword evidence="2" id="KW-0732">Signal</keyword>
<comment type="subcellular location">
    <subcellularLocation>
        <location evidence="1">Cell outer membrane</location>
    </subcellularLocation>
</comment>
<keyword evidence="3" id="KW-0472">Membrane</keyword>
<accession>A0A381SA14</accession>
<dbReference type="Pfam" id="PF07980">
    <property type="entry name" value="SusD_RagB"/>
    <property type="match status" value="1"/>
</dbReference>
<dbReference type="Gene3D" id="1.25.40.390">
    <property type="match status" value="1"/>
</dbReference>
<proteinExistence type="predicted"/>